<feature type="transmembrane region" description="Helical" evidence="1">
    <location>
        <begin position="68"/>
        <end position="84"/>
    </location>
</feature>
<dbReference type="OrthoDB" id="3439035at2759"/>
<reference evidence="2 3" key="1">
    <citation type="journal article" date="2018" name="New Phytol.">
        <title>Comparative genomics and transcriptomics depict ericoid mycorrhizal fungi as versatile saprotrophs and plant mutualists.</title>
        <authorList>
            <person name="Martino E."/>
            <person name="Morin E."/>
            <person name="Grelet G.A."/>
            <person name="Kuo A."/>
            <person name="Kohler A."/>
            <person name="Daghino S."/>
            <person name="Barry K.W."/>
            <person name="Cichocki N."/>
            <person name="Clum A."/>
            <person name="Dockter R.B."/>
            <person name="Hainaut M."/>
            <person name="Kuo R.C."/>
            <person name="LaButti K."/>
            <person name="Lindahl B.D."/>
            <person name="Lindquist E.A."/>
            <person name="Lipzen A."/>
            <person name="Khouja H.R."/>
            <person name="Magnuson J."/>
            <person name="Murat C."/>
            <person name="Ohm R.A."/>
            <person name="Singer S.W."/>
            <person name="Spatafora J.W."/>
            <person name="Wang M."/>
            <person name="Veneault-Fourrey C."/>
            <person name="Henrissat B."/>
            <person name="Grigoriev I.V."/>
            <person name="Martin F.M."/>
            <person name="Perotto S."/>
        </authorList>
    </citation>
    <scope>NUCLEOTIDE SEQUENCE [LARGE SCALE GENOMIC DNA]</scope>
    <source>
        <strain evidence="2 3">ATCC 22711</strain>
    </source>
</reference>
<dbReference type="STRING" id="857342.A0A2T3B3A1"/>
<sequence>MTQSIKNTSSSIRDARHGIERLERQVSSSSVPTNNKVDDIVYIKVPVPRLWVSSPTKKRGILSRNWKFTWLGFILSLFFAWYISESIMCAQFCHITESSVPVPYQLDAPFFPWAIPTMLDQWTGNYAGAVYDKVRVALGGQPGPKWLRVKPGPMGASDWWVGRSGPIGIVRDRPDKGASSIFSDEMI</sequence>
<evidence type="ECO:0000313" key="2">
    <source>
        <dbReference type="EMBL" id="PSS20099.1"/>
    </source>
</evidence>
<keyword evidence="3" id="KW-1185">Reference proteome</keyword>
<name>A0A2T3B3A1_AMORE</name>
<gene>
    <name evidence="2" type="ORF">M430DRAFT_34484</name>
</gene>
<evidence type="ECO:0000313" key="3">
    <source>
        <dbReference type="Proteomes" id="UP000241818"/>
    </source>
</evidence>
<keyword evidence="1" id="KW-0472">Membrane</keyword>
<protein>
    <submittedName>
        <fullName evidence="2">Uncharacterized protein</fullName>
    </submittedName>
</protein>
<evidence type="ECO:0000256" key="1">
    <source>
        <dbReference type="SAM" id="Phobius"/>
    </source>
</evidence>
<proteinExistence type="predicted"/>
<dbReference type="InParanoid" id="A0A2T3B3A1"/>
<dbReference type="GeneID" id="36574647"/>
<dbReference type="EMBL" id="KZ679010">
    <property type="protein sequence ID" value="PSS20099.1"/>
    <property type="molecule type" value="Genomic_DNA"/>
</dbReference>
<keyword evidence="1" id="KW-1133">Transmembrane helix</keyword>
<keyword evidence="1" id="KW-0812">Transmembrane</keyword>
<dbReference type="RefSeq" id="XP_024721369.1">
    <property type="nucleotide sequence ID" value="XM_024866566.1"/>
</dbReference>
<dbReference type="Proteomes" id="UP000241818">
    <property type="component" value="Unassembled WGS sequence"/>
</dbReference>
<dbReference type="AlphaFoldDB" id="A0A2T3B3A1"/>
<organism evidence="2 3">
    <name type="scientific">Amorphotheca resinae ATCC 22711</name>
    <dbReference type="NCBI Taxonomy" id="857342"/>
    <lineage>
        <taxon>Eukaryota</taxon>
        <taxon>Fungi</taxon>
        <taxon>Dikarya</taxon>
        <taxon>Ascomycota</taxon>
        <taxon>Pezizomycotina</taxon>
        <taxon>Leotiomycetes</taxon>
        <taxon>Helotiales</taxon>
        <taxon>Amorphothecaceae</taxon>
        <taxon>Amorphotheca</taxon>
    </lineage>
</organism>
<accession>A0A2T3B3A1</accession>